<dbReference type="PANTHER" id="PTHR21049">
    <property type="entry name" value="RIBOPHORIN I"/>
    <property type="match status" value="1"/>
</dbReference>
<dbReference type="OrthoDB" id="310030at2759"/>
<evidence type="ECO:0000256" key="8">
    <source>
        <dbReference type="ARBA" id="ARBA00022989"/>
    </source>
</evidence>
<keyword evidence="6" id="KW-0732">Signal</keyword>
<evidence type="ECO:0000256" key="5">
    <source>
        <dbReference type="ARBA" id="ARBA00022692"/>
    </source>
</evidence>
<protein>
    <recommendedName>
        <fullName evidence="10">Dolichyl-diphosphooligosaccharide--protein glycosyltransferase subunit 1</fullName>
    </recommendedName>
</protein>
<proteinExistence type="inferred from homology"/>
<comment type="similarity">
    <text evidence="4 10">Belongs to the OST1 family.</text>
</comment>
<dbReference type="PANTHER" id="PTHR21049:SF0">
    <property type="entry name" value="DOLICHYL-DIPHOSPHOOLIGOSACCHARIDE--PROTEIN GLYCOSYLTRANSFERASE SUBUNIT 1"/>
    <property type="match status" value="1"/>
</dbReference>
<name>A0A4P9X226_9FUNG</name>
<dbReference type="EMBL" id="ML014326">
    <property type="protein sequence ID" value="RKO99048.1"/>
    <property type="molecule type" value="Genomic_DNA"/>
</dbReference>
<evidence type="ECO:0000256" key="3">
    <source>
        <dbReference type="ARBA" id="ARBA00004922"/>
    </source>
</evidence>
<feature type="transmembrane region" description="Helical" evidence="10">
    <location>
        <begin position="323"/>
        <end position="344"/>
    </location>
</feature>
<evidence type="ECO:0000256" key="9">
    <source>
        <dbReference type="ARBA" id="ARBA00023136"/>
    </source>
</evidence>
<keyword evidence="9 10" id="KW-0472">Membrane</keyword>
<dbReference type="Proteomes" id="UP000268535">
    <property type="component" value="Unassembled WGS sequence"/>
</dbReference>
<dbReference type="InterPro" id="IPR007676">
    <property type="entry name" value="Ribophorin_I"/>
</dbReference>
<comment type="subcellular location">
    <subcellularLocation>
        <location evidence="2 10">Endoplasmic reticulum membrane</location>
        <topology evidence="2 10">Single-pass type I membrane protein</topology>
    </subcellularLocation>
</comment>
<dbReference type="GO" id="GO:0018279">
    <property type="term" value="P:protein N-linked glycosylation via asparagine"/>
    <property type="evidence" value="ECO:0007669"/>
    <property type="project" value="TreeGrafter"/>
</dbReference>
<evidence type="ECO:0000256" key="1">
    <source>
        <dbReference type="ARBA" id="ARBA00002791"/>
    </source>
</evidence>
<comment type="pathway">
    <text evidence="3 10">Protein modification; protein glycosylation.</text>
</comment>
<reference evidence="11" key="3">
    <citation type="submission" date="2018-08" db="EMBL/GenBank/DDBJ databases">
        <title>Leveraging single-cell genomics to expand the Fungal Tree of Life.</title>
        <authorList>
            <consortium name="DOE Joint Genome Institute"/>
            <person name="Ahrendt S.R."/>
            <person name="Quandt C.A."/>
            <person name="Ciobanu D."/>
            <person name="Clum A."/>
            <person name="Salamov A."/>
            <person name="Andreopoulos B."/>
            <person name="Cheng J.-F."/>
            <person name="Woyke T."/>
            <person name="Pelin A."/>
            <person name="Henrissat B."/>
            <person name="Reynolds N."/>
            <person name="Benny G.L."/>
            <person name="Smith M.E."/>
            <person name="James T.Y."/>
            <person name="Grigoriev I.V."/>
        </authorList>
    </citation>
    <scope>NUCLEOTIDE SEQUENCE</scope>
    <source>
        <strain evidence="11">ATCC 52028</strain>
    </source>
</reference>
<feature type="non-terminal residue" evidence="12">
    <location>
        <position position="1"/>
    </location>
</feature>
<comment type="subunit">
    <text evidence="10">Component of the oligosaccharyltransferase (OST) complex.</text>
</comment>
<gene>
    <name evidence="11" type="ORF">CAUPRSCDRAFT_2609</name>
    <name evidence="12" type="ORF">CXG81DRAFT_1715</name>
</gene>
<keyword evidence="5 10" id="KW-0812">Transmembrane</keyword>
<sequence>YYRVMLKAPLAAGAEIDVVVLRAQLPPTTPLPKTVEQHEAVGLVYAGQRVVPSVYRSIRQHTRWEFAMASHIVDVADGLEQTDKMVSATLDNVKPLTASAMRVHYITQLPKLEVRTHTRTLTVSHLGARLNVDETYDLHNTGPALRAGYNRVESTRRGPQHPSGLLSIGLALPAGLDNVYFTDAIGHVSTSQLHREPQRTVLHLAPRYPIFGGWHFAWNVGYTVDTRTVLRRLRGDRYLVSVPFVLGLSSIPIKNAAVRIVLPQGASHIKVATAVPGLTAELSTVYSYFDTRGRPQITLRATTLIEEHQKPVQISYTLSATEAYSKAALCSAIIFGLLLVGLFFMRLDFRLTPKTAPT</sequence>
<evidence type="ECO:0000256" key="7">
    <source>
        <dbReference type="ARBA" id="ARBA00022824"/>
    </source>
</evidence>
<keyword evidence="14" id="KW-1185">Reference proteome</keyword>
<evidence type="ECO:0000313" key="12">
    <source>
        <dbReference type="EMBL" id="RKO99048.1"/>
    </source>
</evidence>
<evidence type="ECO:0000256" key="4">
    <source>
        <dbReference type="ARBA" id="ARBA00008905"/>
    </source>
</evidence>
<evidence type="ECO:0000256" key="10">
    <source>
        <dbReference type="RuleBase" id="RU361143"/>
    </source>
</evidence>
<evidence type="ECO:0000256" key="2">
    <source>
        <dbReference type="ARBA" id="ARBA00004115"/>
    </source>
</evidence>
<dbReference type="Proteomes" id="UP000274922">
    <property type="component" value="Unassembled WGS sequence"/>
</dbReference>
<dbReference type="EMBL" id="ML009255">
    <property type="protein sequence ID" value="RKO97477.1"/>
    <property type="molecule type" value="Genomic_DNA"/>
</dbReference>
<accession>A0A4P9X226</accession>
<dbReference type="AlphaFoldDB" id="A0A4P9X226"/>
<keyword evidence="8 10" id="KW-1133">Transmembrane helix</keyword>
<dbReference type="STRING" id="1555241.A0A4P9X226"/>
<dbReference type="GO" id="GO:0008250">
    <property type="term" value="C:oligosaccharyltransferase complex"/>
    <property type="evidence" value="ECO:0007669"/>
    <property type="project" value="UniProtKB-UniRule"/>
</dbReference>
<organism evidence="12 14">
    <name type="scientific">Caulochytrium protostelioides</name>
    <dbReference type="NCBI Taxonomy" id="1555241"/>
    <lineage>
        <taxon>Eukaryota</taxon>
        <taxon>Fungi</taxon>
        <taxon>Fungi incertae sedis</taxon>
        <taxon>Chytridiomycota</taxon>
        <taxon>Chytridiomycota incertae sedis</taxon>
        <taxon>Chytridiomycetes</taxon>
        <taxon>Caulochytriales</taxon>
        <taxon>Caulochytriaceae</taxon>
        <taxon>Caulochytrium</taxon>
    </lineage>
</organism>
<dbReference type="Pfam" id="PF04597">
    <property type="entry name" value="Ribophorin_I"/>
    <property type="match status" value="1"/>
</dbReference>
<feature type="non-terminal residue" evidence="12">
    <location>
        <position position="358"/>
    </location>
</feature>
<evidence type="ECO:0000313" key="13">
    <source>
        <dbReference type="Proteomes" id="UP000268535"/>
    </source>
</evidence>
<evidence type="ECO:0000313" key="14">
    <source>
        <dbReference type="Proteomes" id="UP000274922"/>
    </source>
</evidence>
<keyword evidence="7 10" id="KW-0256">Endoplasmic reticulum</keyword>
<evidence type="ECO:0000256" key="6">
    <source>
        <dbReference type="ARBA" id="ARBA00022729"/>
    </source>
</evidence>
<evidence type="ECO:0000313" key="11">
    <source>
        <dbReference type="EMBL" id="RKO97477.1"/>
    </source>
</evidence>
<reference evidence="12" key="2">
    <citation type="submission" date="2018-04" db="EMBL/GenBank/DDBJ databases">
        <title>Leveraging single-cell genomics to expand the Fungal Tree of Life.</title>
        <authorList>
            <consortium name="DOE Joint Genome Institute"/>
            <person name="Ahrendt S.R."/>
            <person name="Quandt C.A."/>
            <person name="Ciobanu D."/>
            <person name="Clum A."/>
            <person name="Salamov A."/>
            <person name="Andreopoulos B."/>
            <person name="Cheng J.-F."/>
            <person name="Woyke T."/>
            <person name="Pelin A."/>
            <person name="Henrissat B."/>
            <person name="Benny G.L."/>
            <person name="Smith M.E."/>
            <person name="James T.Y."/>
            <person name="Grigoriev I.V."/>
        </authorList>
    </citation>
    <scope>NUCLEOTIDE SEQUENCE</scope>
    <source>
        <strain evidence="12">ATCC 52028</strain>
    </source>
</reference>
<reference evidence="13 14" key="1">
    <citation type="journal article" date="2018" name="Nat. Microbiol.">
        <title>Leveraging single-cell genomics to expand the fungal tree of life.</title>
        <authorList>
            <person name="Ahrendt S.R."/>
            <person name="Quandt C.A."/>
            <person name="Ciobanu D."/>
            <person name="Clum A."/>
            <person name="Salamov A."/>
            <person name="Andreopoulos B."/>
            <person name="Cheng J.F."/>
            <person name="Woyke T."/>
            <person name="Pelin A."/>
            <person name="Henrissat B."/>
            <person name="Reynolds N.K."/>
            <person name="Benny G.L."/>
            <person name="Smith M.E."/>
            <person name="James T.Y."/>
            <person name="Grigoriev I.V."/>
        </authorList>
    </citation>
    <scope>NUCLEOTIDE SEQUENCE [LARGE SCALE GENOMIC DNA]</scope>
    <source>
        <strain evidence="13 14">ATCC 52028</strain>
    </source>
</reference>
<comment type="function">
    <text evidence="1 10">Subunit of the oligosaccharyl transferase (OST) complex that catalyzes the initial transfer of a defined glycan (Glc(3)Man(9)GlcNAc(2) in eukaryotes) from the lipid carrier dolichol-pyrophosphate to an asparagine residue within an Asn-X-Ser/Thr consensus motif in nascent polypeptide chains, the first step in protein N-glycosylation. N-glycosylation occurs cotranslationally and the complex associates with the Sec61 complex at the channel-forming translocon complex that mediates protein translocation across the endoplasmic reticulum (ER). All subunits are required for a maximal enzyme activity.</text>
</comment>
<dbReference type="UniPathway" id="UPA00378"/>